<organism evidence="7 9">
    <name type="scientific">Treponema phagedenis</name>
    <dbReference type="NCBI Taxonomy" id="162"/>
    <lineage>
        <taxon>Bacteria</taxon>
        <taxon>Pseudomonadati</taxon>
        <taxon>Spirochaetota</taxon>
        <taxon>Spirochaetia</taxon>
        <taxon>Spirochaetales</taxon>
        <taxon>Treponemataceae</taxon>
        <taxon>Treponema</taxon>
    </lineage>
</organism>
<accession>A0A0B7GS40</accession>
<evidence type="ECO:0000256" key="1">
    <source>
        <dbReference type="ARBA" id="ARBA00004236"/>
    </source>
</evidence>
<proteinExistence type="predicted"/>
<dbReference type="InterPro" id="IPR005899">
    <property type="entry name" value="Na_pump_deCOase"/>
</dbReference>
<reference evidence="9" key="2">
    <citation type="submission" date="2015-01" db="EMBL/GenBank/DDBJ databases">
        <authorList>
            <person name="Manzoor Shahid"/>
            <person name="Zubair Saima"/>
        </authorList>
    </citation>
    <scope>NUCLEOTIDE SEQUENCE [LARGE SCALE GENOMIC DNA]</scope>
    <source>
        <strain evidence="9">V1</strain>
    </source>
</reference>
<dbReference type="Proteomes" id="UP000323594">
    <property type="component" value="Chromosome"/>
</dbReference>
<evidence type="ECO:0000256" key="4">
    <source>
        <dbReference type="ARBA" id="ARBA00022989"/>
    </source>
</evidence>
<sequence length="98" mass="10430">MGAPEYMSFMESLVTTVIGMSIVFLALIFLAVFVMVVSKVVSTLEAKLGRGAPSGATLTETKPVPKSEAVKVAVIAAAISEERKEPLDSFVITKIQKI</sequence>
<evidence type="ECO:0000256" key="5">
    <source>
        <dbReference type="ARBA" id="ARBA00023136"/>
    </source>
</evidence>
<evidence type="ECO:0000313" key="10">
    <source>
        <dbReference type="Proteomes" id="UP000323594"/>
    </source>
</evidence>
<feature type="transmembrane region" description="Helical" evidence="6">
    <location>
        <begin position="12"/>
        <end position="37"/>
    </location>
</feature>
<evidence type="ECO:0000313" key="7">
    <source>
        <dbReference type="EMBL" id="CEM61273.1"/>
    </source>
</evidence>
<evidence type="ECO:0000313" key="9">
    <source>
        <dbReference type="Proteomes" id="UP000042527"/>
    </source>
</evidence>
<evidence type="ECO:0000256" key="2">
    <source>
        <dbReference type="ARBA" id="ARBA00022475"/>
    </source>
</evidence>
<dbReference type="EMBL" id="CP042817">
    <property type="protein sequence ID" value="QEJ97127.1"/>
    <property type="molecule type" value="Genomic_DNA"/>
</dbReference>
<keyword evidence="5 6" id="KW-0472">Membrane</keyword>
<evidence type="ECO:0000256" key="6">
    <source>
        <dbReference type="SAM" id="Phobius"/>
    </source>
</evidence>
<dbReference type="GO" id="GO:0015081">
    <property type="term" value="F:sodium ion transmembrane transporter activity"/>
    <property type="evidence" value="ECO:0007669"/>
    <property type="project" value="InterPro"/>
</dbReference>
<keyword evidence="4 6" id="KW-1133">Transmembrane helix</keyword>
<gene>
    <name evidence="8" type="ORF">FUT82_03430</name>
    <name evidence="7" type="ORF">TPHV1_170004</name>
</gene>
<dbReference type="GO" id="GO:0016829">
    <property type="term" value="F:lyase activity"/>
    <property type="evidence" value="ECO:0007669"/>
    <property type="project" value="UniProtKB-KW"/>
</dbReference>
<comment type="subcellular location">
    <subcellularLocation>
        <location evidence="1">Cell membrane</location>
    </subcellularLocation>
</comment>
<dbReference type="GO" id="GO:0036376">
    <property type="term" value="P:sodium ion export across plasma membrane"/>
    <property type="evidence" value="ECO:0007669"/>
    <property type="project" value="InterPro"/>
</dbReference>
<keyword evidence="9" id="KW-1185">Reference proteome</keyword>
<dbReference type="RefSeq" id="WP_087942673.1">
    <property type="nucleotide sequence ID" value="NZ_CDNC01000009.1"/>
</dbReference>
<evidence type="ECO:0000313" key="8">
    <source>
        <dbReference type="EMBL" id="QEJ97127.1"/>
    </source>
</evidence>
<dbReference type="GeneID" id="57752015"/>
<protein>
    <submittedName>
        <fullName evidence="7">Oxaloacetate decarboxylase gamma chain</fullName>
        <ecNumber evidence="7">4.1.1.3</ecNumber>
    </submittedName>
    <submittedName>
        <fullName evidence="8">Sodium pump decarboxylase</fullName>
    </submittedName>
</protein>
<dbReference type="EC" id="4.1.1.3" evidence="7"/>
<name>A0A0B7GS40_TREPH</name>
<dbReference type="EMBL" id="CDNC01000009">
    <property type="protein sequence ID" value="CEM61273.1"/>
    <property type="molecule type" value="Genomic_DNA"/>
</dbReference>
<dbReference type="AlphaFoldDB" id="A0A0B7GS40"/>
<keyword evidence="7" id="KW-0456">Lyase</keyword>
<dbReference type="NCBIfam" id="TIGR01195">
    <property type="entry name" value="oadG_fam"/>
    <property type="match status" value="1"/>
</dbReference>
<evidence type="ECO:0000256" key="3">
    <source>
        <dbReference type="ARBA" id="ARBA00022692"/>
    </source>
</evidence>
<dbReference type="Proteomes" id="UP000042527">
    <property type="component" value="Unassembled WGS sequence"/>
</dbReference>
<keyword evidence="2" id="KW-1003">Cell membrane</keyword>
<reference evidence="8 10" key="3">
    <citation type="submission" date="2019-08" db="EMBL/GenBank/DDBJ databases">
        <authorList>
            <person name="Kuhnert P."/>
        </authorList>
    </citation>
    <scope>NUCLEOTIDE SEQUENCE [LARGE SCALE GENOMIC DNA]</scope>
    <source>
        <strain evidence="8 10">B36.5</strain>
    </source>
</reference>
<dbReference type="GO" id="GO:0005886">
    <property type="term" value="C:plasma membrane"/>
    <property type="evidence" value="ECO:0007669"/>
    <property type="project" value="UniProtKB-SubCell"/>
</dbReference>
<keyword evidence="3 6" id="KW-0812">Transmembrane</keyword>
<dbReference type="Pfam" id="PF04277">
    <property type="entry name" value="OAD_gamma"/>
    <property type="match status" value="1"/>
</dbReference>
<reference evidence="7" key="1">
    <citation type="submission" date="2015-01" db="EMBL/GenBank/DDBJ databases">
        <authorList>
            <person name="Xiang T."/>
            <person name="Song Y."/>
            <person name="Huang L."/>
            <person name="Wang B."/>
            <person name="Wu P."/>
        </authorList>
    </citation>
    <scope>NUCLEOTIDE SEQUENCE [LARGE SCALE GENOMIC DNA]</scope>
    <source>
        <strain evidence="7">V1</strain>
    </source>
</reference>